<dbReference type="InterPro" id="IPR052830">
    <property type="entry name" value="RCC1_domain-containing"/>
</dbReference>
<dbReference type="InterPro" id="IPR009091">
    <property type="entry name" value="RCC1/BLIP-II"/>
</dbReference>
<evidence type="ECO:0000256" key="1">
    <source>
        <dbReference type="PROSITE-ProRule" id="PRU00235"/>
    </source>
</evidence>
<dbReference type="PRINTS" id="PR00633">
    <property type="entry name" value="RCCNDNSATION"/>
</dbReference>
<accession>A0A3Q0J0Y8</accession>
<evidence type="ECO:0000313" key="3">
    <source>
        <dbReference type="Proteomes" id="UP000079169"/>
    </source>
</evidence>
<dbReference type="Proteomes" id="UP000079169">
    <property type="component" value="Unplaced"/>
</dbReference>
<feature type="compositionally biased region" description="Basic residues" evidence="2">
    <location>
        <begin position="187"/>
        <end position="199"/>
    </location>
</feature>
<keyword evidence="3" id="KW-1185">Reference proteome</keyword>
<feature type="region of interest" description="Disordered" evidence="2">
    <location>
        <begin position="167"/>
        <end position="199"/>
    </location>
</feature>
<dbReference type="SUPFAM" id="SSF50985">
    <property type="entry name" value="RCC1/BLIP-II"/>
    <property type="match status" value="1"/>
</dbReference>
<dbReference type="Pfam" id="PF00415">
    <property type="entry name" value="RCC1"/>
    <property type="match status" value="2"/>
</dbReference>
<dbReference type="RefSeq" id="XP_026682111.1">
    <property type="nucleotide sequence ID" value="XM_026826310.1"/>
</dbReference>
<feature type="region of interest" description="Disordered" evidence="2">
    <location>
        <begin position="108"/>
        <end position="142"/>
    </location>
</feature>
<proteinExistence type="predicted"/>
<name>A0A3Q0J0Y8_DIACI</name>
<dbReference type="InterPro" id="IPR000408">
    <property type="entry name" value="Reg_chr_condens"/>
</dbReference>
<dbReference type="PANTHER" id="PTHR46849:SF1">
    <property type="entry name" value="RCC1 DOMAIN-CONTAINING PROTEIN 1"/>
    <property type="match status" value="1"/>
</dbReference>
<dbReference type="Gene3D" id="2.130.10.30">
    <property type="entry name" value="Regulator of chromosome condensation 1/beta-lactamase-inhibitor protein II"/>
    <property type="match status" value="1"/>
</dbReference>
<feature type="repeat" description="RCC1" evidence="1">
    <location>
        <begin position="253"/>
        <end position="306"/>
    </location>
</feature>
<feature type="repeat" description="RCC1" evidence="1">
    <location>
        <begin position="307"/>
        <end position="365"/>
    </location>
</feature>
<gene>
    <name evidence="4" type="primary">LOC103512988</name>
</gene>
<dbReference type="PANTHER" id="PTHR46849">
    <property type="entry name" value="RCC1 DOMAIN-CONTAINING PROTEIN 1"/>
    <property type="match status" value="1"/>
</dbReference>
<evidence type="ECO:0000256" key="2">
    <source>
        <dbReference type="SAM" id="MobiDB-lite"/>
    </source>
</evidence>
<protein>
    <submittedName>
        <fullName evidence="4">Guanine nucleotide exchange factor SRM1-like isoform X2</fullName>
    </submittedName>
</protein>
<dbReference type="GeneID" id="103512988"/>
<dbReference type="PROSITE" id="PS00626">
    <property type="entry name" value="RCC1_2"/>
    <property type="match status" value="1"/>
</dbReference>
<feature type="compositionally biased region" description="Basic and acidic residues" evidence="2">
    <location>
        <begin position="129"/>
        <end position="142"/>
    </location>
</feature>
<dbReference type="AlphaFoldDB" id="A0A3Q0J0Y8"/>
<organism evidence="3 4">
    <name type="scientific">Diaphorina citri</name>
    <name type="common">Asian citrus psyllid</name>
    <dbReference type="NCBI Taxonomy" id="121845"/>
    <lineage>
        <taxon>Eukaryota</taxon>
        <taxon>Metazoa</taxon>
        <taxon>Ecdysozoa</taxon>
        <taxon>Arthropoda</taxon>
        <taxon>Hexapoda</taxon>
        <taxon>Insecta</taxon>
        <taxon>Pterygota</taxon>
        <taxon>Neoptera</taxon>
        <taxon>Paraneoptera</taxon>
        <taxon>Hemiptera</taxon>
        <taxon>Sternorrhyncha</taxon>
        <taxon>Psylloidea</taxon>
        <taxon>Psyllidae</taxon>
        <taxon>Diaphorininae</taxon>
        <taxon>Diaphorina</taxon>
    </lineage>
</organism>
<reference evidence="4" key="1">
    <citation type="submission" date="2025-08" db="UniProtKB">
        <authorList>
            <consortium name="RefSeq"/>
        </authorList>
    </citation>
    <scope>IDENTIFICATION</scope>
</reference>
<sequence>MKLYACGFNLNGQISKSVNAKLPWTQIEGNHKYGDRDSMVAFGFSYVILCSGNQIKISGFDNPSVQQLILPGPESPIVNVSTYNTHVILIQSNGNIWKLDLPKSRSKQQRKIEEKSECVELTQDQSETTTREEILNKSQDEDRQDLHGLTQINALFSCELDLSEDEHSMSEDKKVSHPPYSSEDKCKSKRRKKSGRHRRNYLRKCVTSDNIQLLLSEQGQVFHMPSRMDHFLDLVVTDIACGFDHCLALTQEGIVFSWGNGSRGQLGYPSSGTDANMEPREIRALSGLGVVQISAGGWHSAARTQDGFLYAWGWNNGGQVGVEGKLDLVVHDPHPMSWSEDFDSQNIKVVDVACGSRHTLALCDDNSLWGCGWNEYNQLSMGCGVSQVSVMTRLSVPEHVKNCPIVKLFAEHWNSGILVQS</sequence>
<dbReference type="PROSITE" id="PS50012">
    <property type="entry name" value="RCC1_3"/>
    <property type="match status" value="2"/>
</dbReference>
<evidence type="ECO:0000313" key="4">
    <source>
        <dbReference type="RefSeq" id="XP_026682111.1"/>
    </source>
</evidence>